<dbReference type="Proteomes" id="UP000297703">
    <property type="component" value="Unassembled WGS sequence"/>
</dbReference>
<evidence type="ECO:0000313" key="2">
    <source>
        <dbReference type="EMBL" id="TFK05130.1"/>
    </source>
</evidence>
<comment type="caution">
    <text evidence="2">The sequence shown here is derived from an EMBL/GenBank/DDBJ whole genome shotgun (WGS) entry which is preliminary data.</text>
</comment>
<accession>A0A4D9EEV6</accession>
<dbReference type="EMBL" id="QXTE01000120">
    <property type="protein sequence ID" value="TFK05130.1"/>
    <property type="molecule type" value="Genomic_DNA"/>
</dbReference>
<organism evidence="2 3">
    <name type="scientific">Platysternon megacephalum</name>
    <name type="common">big-headed turtle</name>
    <dbReference type="NCBI Taxonomy" id="55544"/>
    <lineage>
        <taxon>Eukaryota</taxon>
        <taxon>Metazoa</taxon>
        <taxon>Chordata</taxon>
        <taxon>Craniata</taxon>
        <taxon>Vertebrata</taxon>
        <taxon>Euteleostomi</taxon>
        <taxon>Archelosauria</taxon>
        <taxon>Testudinata</taxon>
        <taxon>Testudines</taxon>
        <taxon>Cryptodira</taxon>
        <taxon>Durocryptodira</taxon>
        <taxon>Testudinoidea</taxon>
        <taxon>Platysternidae</taxon>
        <taxon>Platysternon</taxon>
    </lineage>
</organism>
<sequence>MSAAWLCGPSAHQGLGWLELAWNPCPLPLGAGNATLEETAWHRLQAEGMCWNTQAHPEIEFRSRKQAQGEAWGHGHNNRAPYERISHPPKGRRRPNPELRD</sequence>
<keyword evidence="3" id="KW-1185">Reference proteome</keyword>
<evidence type="ECO:0000313" key="3">
    <source>
        <dbReference type="Proteomes" id="UP000297703"/>
    </source>
</evidence>
<name>A0A4D9EEV6_9SAUR</name>
<reference evidence="2 3" key="2">
    <citation type="submission" date="2019-04" db="EMBL/GenBank/DDBJ databases">
        <title>The genome sequence of big-headed turtle.</title>
        <authorList>
            <person name="Gong S."/>
        </authorList>
    </citation>
    <scope>NUCLEOTIDE SEQUENCE [LARGE SCALE GENOMIC DNA]</scope>
    <source>
        <strain evidence="2">DO16091913</strain>
        <tissue evidence="2">Muscle</tissue>
    </source>
</reference>
<protein>
    <submittedName>
        <fullName evidence="2">TBC1 domain family member 24</fullName>
    </submittedName>
</protein>
<feature type="region of interest" description="Disordered" evidence="1">
    <location>
        <begin position="63"/>
        <end position="101"/>
    </location>
</feature>
<evidence type="ECO:0000256" key="1">
    <source>
        <dbReference type="SAM" id="MobiDB-lite"/>
    </source>
</evidence>
<gene>
    <name evidence="2" type="ORF">DR999_PMT12281</name>
</gene>
<dbReference type="AlphaFoldDB" id="A0A4D9EEV6"/>
<reference evidence="2 3" key="1">
    <citation type="submission" date="2019-04" db="EMBL/GenBank/DDBJ databases">
        <title>Draft genome of the big-headed turtle Platysternon megacephalum.</title>
        <authorList>
            <person name="Gong S."/>
        </authorList>
    </citation>
    <scope>NUCLEOTIDE SEQUENCE [LARGE SCALE GENOMIC DNA]</scope>
    <source>
        <strain evidence="2">DO16091913</strain>
        <tissue evidence="2">Muscle</tissue>
    </source>
</reference>
<proteinExistence type="predicted"/>